<protein>
    <submittedName>
        <fullName evidence="1">Uncharacterized protein</fullName>
    </submittedName>
</protein>
<proteinExistence type="predicted"/>
<evidence type="ECO:0000313" key="1">
    <source>
        <dbReference type="EMBL" id="KKK51532.1"/>
    </source>
</evidence>
<sequence>MSSFIVSISCMQNIIEGLFWHHQFRERYGNLYEKQNLYHESGDFNVLAENLYLLNQAGVMQRYPDKPDSNYVKIPKFNWRNKPVNDMQLLKSLQCLRYQCCEGDIDKEPLYKWLQDMISCLMDFIIDKMPEYDKAKWD</sequence>
<dbReference type="EMBL" id="LAZR01067468">
    <property type="protein sequence ID" value="KKK51532.1"/>
    <property type="molecule type" value="Genomic_DNA"/>
</dbReference>
<accession>A0A0F8W478</accession>
<comment type="caution">
    <text evidence="1">The sequence shown here is derived from an EMBL/GenBank/DDBJ whole genome shotgun (WGS) entry which is preliminary data.</text>
</comment>
<organism evidence="1">
    <name type="scientific">marine sediment metagenome</name>
    <dbReference type="NCBI Taxonomy" id="412755"/>
    <lineage>
        <taxon>unclassified sequences</taxon>
        <taxon>metagenomes</taxon>
        <taxon>ecological metagenomes</taxon>
    </lineage>
</organism>
<gene>
    <name evidence="1" type="ORF">LCGC14_3114020</name>
</gene>
<name>A0A0F8W478_9ZZZZ</name>
<dbReference type="AlphaFoldDB" id="A0A0F8W478"/>
<reference evidence="1" key="1">
    <citation type="journal article" date="2015" name="Nature">
        <title>Complex archaea that bridge the gap between prokaryotes and eukaryotes.</title>
        <authorList>
            <person name="Spang A."/>
            <person name="Saw J.H."/>
            <person name="Jorgensen S.L."/>
            <person name="Zaremba-Niedzwiedzka K."/>
            <person name="Martijn J."/>
            <person name="Lind A.E."/>
            <person name="van Eijk R."/>
            <person name="Schleper C."/>
            <person name="Guy L."/>
            <person name="Ettema T.J."/>
        </authorList>
    </citation>
    <scope>NUCLEOTIDE SEQUENCE</scope>
</reference>